<dbReference type="AlphaFoldDB" id="A0AAP9GU99"/>
<dbReference type="RefSeq" id="WP_154320626.1">
    <property type="nucleotide sequence ID" value="NZ_CP046045.1"/>
</dbReference>
<proteinExistence type="predicted"/>
<organism evidence="1 2">
    <name type="scientific">Acinetobacter towneri</name>
    <dbReference type="NCBI Taxonomy" id="202956"/>
    <lineage>
        <taxon>Bacteria</taxon>
        <taxon>Pseudomonadati</taxon>
        <taxon>Pseudomonadota</taxon>
        <taxon>Gammaproteobacteria</taxon>
        <taxon>Moraxellales</taxon>
        <taxon>Moraxellaceae</taxon>
        <taxon>Acinetobacter</taxon>
    </lineage>
</organism>
<accession>A0AAP9GU99</accession>
<dbReference type="EMBL" id="CP046045">
    <property type="protein sequence ID" value="QGM27382.1"/>
    <property type="molecule type" value="Genomic_DNA"/>
</dbReference>
<gene>
    <name evidence="1" type="ORF">GJD93_06695</name>
</gene>
<protein>
    <submittedName>
        <fullName evidence="1">Uncharacterized protein</fullName>
    </submittedName>
</protein>
<name>A0AAP9GU99_9GAMM</name>
<reference evidence="2" key="1">
    <citation type="submission" date="2019-11" db="EMBL/GenBank/DDBJ databases">
        <title>Escherichia coli 1916D6.</title>
        <authorList>
            <person name="Yao H."/>
            <person name="Du X."/>
            <person name="Yu R."/>
            <person name="Li A."/>
        </authorList>
    </citation>
    <scope>NUCLEOTIDE SEQUENCE [LARGE SCALE GENOMIC DNA]</scope>
    <source>
        <strain evidence="2">19110F47</strain>
    </source>
</reference>
<evidence type="ECO:0000313" key="2">
    <source>
        <dbReference type="Proteomes" id="UP000405075"/>
    </source>
</evidence>
<dbReference type="Proteomes" id="UP000405075">
    <property type="component" value="Chromosome"/>
</dbReference>
<sequence>MPKYTLSGEQAAIILPVTSENGLRKRLVRDQSLEITDAEHKQMQTHKVVKALIESGSIKVETTKSTAKTEA</sequence>
<evidence type="ECO:0000313" key="1">
    <source>
        <dbReference type="EMBL" id="QGM27382.1"/>
    </source>
</evidence>